<dbReference type="PROSITE" id="PS50005">
    <property type="entry name" value="TPR"/>
    <property type="match status" value="1"/>
</dbReference>
<dbReference type="InterPro" id="IPR011990">
    <property type="entry name" value="TPR-like_helical_dom_sf"/>
</dbReference>
<keyword evidence="1" id="KW-0802">TPR repeat</keyword>
<organism evidence="2 3">
    <name type="scientific">Phormidium tenue FACHB-1050</name>
    <dbReference type="NCBI Taxonomy" id="2692857"/>
    <lineage>
        <taxon>Bacteria</taxon>
        <taxon>Bacillati</taxon>
        <taxon>Cyanobacteriota</taxon>
        <taxon>Cyanophyceae</taxon>
        <taxon>Oscillatoriophycideae</taxon>
        <taxon>Oscillatoriales</taxon>
        <taxon>Oscillatoriaceae</taxon>
        <taxon>Phormidium</taxon>
    </lineage>
</organism>
<dbReference type="InterPro" id="IPR019734">
    <property type="entry name" value="TPR_rpt"/>
</dbReference>
<evidence type="ECO:0000313" key="3">
    <source>
        <dbReference type="Proteomes" id="UP000618445"/>
    </source>
</evidence>
<dbReference type="RefSeq" id="WP_190579063.1">
    <property type="nucleotide sequence ID" value="NZ_CAWPQU010000018.1"/>
</dbReference>
<dbReference type="Proteomes" id="UP000618445">
    <property type="component" value="Unassembled WGS sequence"/>
</dbReference>
<reference evidence="2 3" key="1">
    <citation type="journal article" date="2020" name="ISME J.">
        <title>Comparative genomics reveals insights into cyanobacterial evolution and habitat adaptation.</title>
        <authorList>
            <person name="Chen M.Y."/>
            <person name="Teng W.K."/>
            <person name="Zhao L."/>
            <person name="Hu C.X."/>
            <person name="Zhou Y.K."/>
            <person name="Han B.P."/>
            <person name="Song L.R."/>
            <person name="Shu W.S."/>
        </authorList>
    </citation>
    <scope>NUCLEOTIDE SEQUENCE [LARGE SCALE GENOMIC DNA]</scope>
    <source>
        <strain evidence="2 3">FACHB-1050</strain>
    </source>
</reference>
<proteinExistence type="predicted"/>
<feature type="repeat" description="TPR" evidence="1">
    <location>
        <begin position="169"/>
        <end position="202"/>
    </location>
</feature>
<evidence type="ECO:0000313" key="2">
    <source>
        <dbReference type="EMBL" id="MBD2318226.1"/>
    </source>
</evidence>
<dbReference type="EMBL" id="JACJQY010000025">
    <property type="protein sequence ID" value="MBD2318226.1"/>
    <property type="molecule type" value="Genomic_DNA"/>
</dbReference>
<dbReference type="Pfam" id="PF13424">
    <property type="entry name" value="TPR_12"/>
    <property type="match status" value="1"/>
</dbReference>
<sequence>MKLAEFLIQGQHLRQQDRTLAIAYFEQCLQNTTTDENVERDSSTTIRVLLDLAVELIATKQLESLQRAQVLVQQAGEALSQNPDPDPEQEAYLLYVRSILALELGELSDVLHVLQTAHQSYRSSQQGQALIDDAIGQYYLRVNDLQSALMSFERSLSVRLEIEDECAIAESYTHLGQLYLTSGDINQAASLFQSTLDIALANSDNFLRLQALKGLVKVAIAESQWQTAIEMIKDGISLLKEPVDTIEIGYLYCDLAEALLGNRQVEESLICIRVHVLPRFRDYQYLRGIAIAKHLRGRIYVYRLLDGLDSLDEDAIETAEDSLIDASIAFEQFGMMHDYARSLYDLACLYQLCGNSQFQYQYQGKSLRSLELSLSILDQLGMSHTQLASQVESMLNQVMRGSF</sequence>
<keyword evidence="3" id="KW-1185">Reference proteome</keyword>
<comment type="caution">
    <text evidence="2">The sequence shown here is derived from an EMBL/GenBank/DDBJ whole genome shotgun (WGS) entry which is preliminary data.</text>
</comment>
<protein>
    <submittedName>
        <fullName evidence="2">Tetratricopeptide repeat protein</fullName>
    </submittedName>
</protein>
<evidence type="ECO:0000256" key="1">
    <source>
        <dbReference type="PROSITE-ProRule" id="PRU00339"/>
    </source>
</evidence>
<name>A0ABR8CEV6_9CYAN</name>
<dbReference type="Gene3D" id="1.25.40.10">
    <property type="entry name" value="Tetratricopeptide repeat domain"/>
    <property type="match status" value="1"/>
</dbReference>
<gene>
    <name evidence="2" type="ORF">H6G05_15405</name>
</gene>
<accession>A0ABR8CEV6</accession>
<dbReference type="SUPFAM" id="SSF48452">
    <property type="entry name" value="TPR-like"/>
    <property type="match status" value="1"/>
</dbReference>